<proteinExistence type="predicted"/>
<dbReference type="Pfam" id="PF01826">
    <property type="entry name" value="TIL"/>
    <property type="match status" value="5"/>
</dbReference>
<sequence>LSLIVLRLLLDNTLFIPIQLQIRTISGSTSPMTRIIILTLAVSVALVAAQTPVPLNACSVTLCAEGTICLESNGVARCVSTSTRPPFARCTAPNEEWRDCGTCEATCDNRMPACNKMCYPGRCMCQQGLFRNKEGKCVTENDCDAAMPRNLSRRSAGAVECPKQNQIYNVCSNLCPAKCGEYEPKPCVMMCGQPKCECEVGFYLNSQGECVTRAQCGDRPRPPRSVNVAPQQCKKNEIFKECSTMCPDRCGQYEPRPCIMMCGPAKCQCEVGFYLNNNGECVTRAECGDAPRPLRSVESQQKCKANQVFRECSTPDRCAAKCGDYEMGRPCPAICGPPKCECEVGLYMDNNGGCVTRSECDAQSSTPAPGQPKCKKNEVFRECSSQCEEKCGEQLTMACPASCGPPKCQCDFGLLRNAAGECVSKEECDERDTLPSDDTPKITCANIRCMGRCVDTSTGPNCSGPRPQVLPIWAKDT</sequence>
<keyword evidence="1" id="KW-0646">Protease inhibitor</keyword>
<dbReference type="AlphaFoldDB" id="A0AAN5IDE9"/>
<keyword evidence="3" id="KW-1015">Disulfide bond</keyword>
<gene>
    <name evidence="5" type="ORF">PMAYCL1PPCAC_32398</name>
</gene>
<keyword evidence="2" id="KW-0722">Serine protease inhibitor</keyword>
<evidence type="ECO:0000256" key="2">
    <source>
        <dbReference type="ARBA" id="ARBA00022900"/>
    </source>
</evidence>
<dbReference type="InterPro" id="IPR051368">
    <property type="entry name" value="SerProtInhib-TIL_Domain"/>
</dbReference>
<feature type="domain" description="TIL" evidence="4">
    <location>
        <begin position="92"/>
        <end position="143"/>
    </location>
</feature>
<feature type="domain" description="TIL" evidence="4">
    <location>
        <begin position="161"/>
        <end position="216"/>
    </location>
</feature>
<dbReference type="InterPro" id="IPR036084">
    <property type="entry name" value="Ser_inhib-like_sf"/>
</dbReference>
<dbReference type="EMBL" id="BTRK01000006">
    <property type="protein sequence ID" value="GMR62203.1"/>
    <property type="molecule type" value="Genomic_DNA"/>
</dbReference>
<feature type="domain" description="TIL" evidence="4">
    <location>
        <begin position="374"/>
        <end position="428"/>
    </location>
</feature>
<dbReference type="InterPro" id="IPR002919">
    <property type="entry name" value="TIL_dom"/>
</dbReference>
<evidence type="ECO:0000259" key="4">
    <source>
        <dbReference type="Pfam" id="PF01826"/>
    </source>
</evidence>
<comment type="caution">
    <text evidence="5">The sequence shown here is derived from an EMBL/GenBank/DDBJ whole genome shotgun (WGS) entry which is preliminary data.</text>
</comment>
<evidence type="ECO:0000256" key="3">
    <source>
        <dbReference type="ARBA" id="ARBA00023157"/>
    </source>
</evidence>
<dbReference type="GO" id="GO:0004867">
    <property type="term" value="F:serine-type endopeptidase inhibitor activity"/>
    <property type="evidence" value="ECO:0007669"/>
    <property type="project" value="UniProtKB-KW"/>
</dbReference>
<evidence type="ECO:0000313" key="6">
    <source>
        <dbReference type="Proteomes" id="UP001328107"/>
    </source>
</evidence>
<organism evidence="5 6">
    <name type="scientific">Pristionchus mayeri</name>
    <dbReference type="NCBI Taxonomy" id="1317129"/>
    <lineage>
        <taxon>Eukaryota</taxon>
        <taxon>Metazoa</taxon>
        <taxon>Ecdysozoa</taxon>
        <taxon>Nematoda</taxon>
        <taxon>Chromadorea</taxon>
        <taxon>Rhabditida</taxon>
        <taxon>Rhabditina</taxon>
        <taxon>Diplogasteromorpha</taxon>
        <taxon>Diplogasteroidea</taxon>
        <taxon>Neodiplogasteridae</taxon>
        <taxon>Pristionchus</taxon>
    </lineage>
</organism>
<evidence type="ECO:0000256" key="1">
    <source>
        <dbReference type="ARBA" id="ARBA00022690"/>
    </source>
</evidence>
<name>A0AAN5IDE9_9BILA</name>
<keyword evidence="6" id="KW-1185">Reference proteome</keyword>
<feature type="domain" description="TIL" evidence="4">
    <location>
        <begin position="303"/>
        <end position="360"/>
    </location>
</feature>
<dbReference type="SUPFAM" id="SSF57567">
    <property type="entry name" value="Serine protease inhibitors"/>
    <property type="match status" value="5"/>
</dbReference>
<dbReference type="Gene3D" id="2.10.25.10">
    <property type="entry name" value="Laminin"/>
    <property type="match status" value="5"/>
</dbReference>
<reference evidence="6" key="1">
    <citation type="submission" date="2022-10" db="EMBL/GenBank/DDBJ databases">
        <title>Genome assembly of Pristionchus species.</title>
        <authorList>
            <person name="Yoshida K."/>
            <person name="Sommer R.J."/>
        </authorList>
    </citation>
    <scope>NUCLEOTIDE SEQUENCE [LARGE SCALE GENOMIC DNA]</scope>
    <source>
        <strain evidence="6">RS5460</strain>
    </source>
</reference>
<dbReference type="PANTHER" id="PTHR23259">
    <property type="entry name" value="RIDDLE"/>
    <property type="match status" value="1"/>
</dbReference>
<accession>A0AAN5IDE9</accession>
<protein>
    <recommendedName>
        <fullName evidence="4">TIL domain-containing protein</fullName>
    </recommendedName>
</protein>
<dbReference type="Proteomes" id="UP001328107">
    <property type="component" value="Unassembled WGS sequence"/>
</dbReference>
<feature type="domain" description="TIL" evidence="4">
    <location>
        <begin position="233"/>
        <end position="287"/>
    </location>
</feature>
<feature type="non-terminal residue" evidence="5">
    <location>
        <position position="1"/>
    </location>
</feature>
<evidence type="ECO:0000313" key="5">
    <source>
        <dbReference type="EMBL" id="GMR62203.1"/>
    </source>
</evidence>
<dbReference type="PANTHER" id="PTHR23259:SF70">
    <property type="entry name" value="ACCESSORY GLAND PROTEIN ACP62F-RELATED"/>
    <property type="match status" value="1"/>
</dbReference>
<dbReference type="CDD" id="cd19941">
    <property type="entry name" value="TIL"/>
    <property type="match status" value="5"/>
</dbReference>